<dbReference type="InterPro" id="IPR003717">
    <property type="entry name" value="RecO"/>
</dbReference>
<dbReference type="GO" id="GO:0006302">
    <property type="term" value="P:double-strand break repair"/>
    <property type="evidence" value="ECO:0007669"/>
    <property type="project" value="TreeGrafter"/>
</dbReference>
<keyword evidence="1" id="KW-0227">DNA damage</keyword>
<evidence type="ECO:0000259" key="4">
    <source>
        <dbReference type="Pfam" id="PF11967"/>
    </source>
</evidence>
<dbReference type="Proteomes" id="UP000177195">
    <property type="component" value="Unassembled WGS sequence"/>
</dbReference>
<dbReference type="GO" id="GO:0006310">
    <property type="term" value="P:DNA recombination"/>
    <property type="evidence" value="ECO:0007669"/>
    <property type="project" value="UniProtKB-KW"/>
</dbReference>
<gene>
    <name evidence="5" type="ORF">A3I25_02420</name>
</gene>
<protein>
    <submittedName>
        <fullName evidence="5">DNA repair protein RecO</fullName>
    </submittedName>
</protein>
<dbReference type="Pfam" id="PF11967">
    <property type="entry name" value="RecO_N"/>
    <property type="match status" value="1"/>
</dbReference>
<dbReference type="InterPro" id="IPR022572">
    <property type="entry name" value="DNA_rep/recomb_RecO_N"/>
</dbReference>
<evidence type="ECO:0000313" key="6">
    <source>
        <dbReference type="Proteomes" id="UP000177195"/>
    </source>
</evidence>
<evidence type="ECO:0000256" key="3">
    <source>
        <dbReference type="ARBA" id="ARBA00023204"/>
    </source>
</evidence>
<keyword evidence="2" id="KW-0233">DNA recombination</keyword>
<dbReference type="SUPFAM" id="SSF50249">
    <property type="entry name" value="Nucleic acid-binding proteins"/>
    <property type="match status" value="1"/>
</dbReference>
<keyword evidence="3" id="KW-0234">DNA repair</keyword>
<dbReference type="GO" id="GO:0043590">
    <property type="term" value="C:bacterial nucleoid"/>
    <property type="evidence" value="ECO:0007669"/>
    <property type="project" value="TreeGrafter"/>
</dbReference>
<dbReference type="NCBIfam" id="TIGR00613">
    <property type="entry name" value="reco"/>
    <property type="match status" value="1"/>
</dbReference>
<dbReference type="PANTHER" id="PTHR33991">
    <property type="entry name" value="DNA REPAIR PROTEIN RECO"/>
    <property type="match status" value="1"/>
</dbReference>
<comment type="caution">
    <text evidence="5">The sequence shown here is derived from an EMBL/GenBank/DDBJ whole genome shotgun (WGS) entry which is preliminary data.</text>
</comment>
<accession>A0A1F6XSW5</accession>
<name>A0A1F6XSW5_9BACT</name>
<sequence length="194" mass="22089">MHQIYKTEGIILGSRPAGDASRRFLVLTRERGLVSVFAQGVRRISSKLRPSLQEFAHVRIEMVRGREVWRLTGVSLRERFPGIFQNPPAFTIIKNTARLLKRLCPEEESNPKIFTDFLSALAVLSNARLTLIELSSTEACLVLRILHHLGYVGAPEHFAEAITSPLNRELLARMTPRRRTVVMEINRALRESHL</sequence>
<dbReference type="EMBL" id="MFVN01000017">
    <property type="protein sequence ID" value="OGI97207.1"/>
    <property type="molecule type" value="Genomic_DNA"/>
</dbReference>
<dbReference type="InterPro" id="IPR012340">
    <property type="entry name" value="NA-bd_OB-fold"/>
</dbReference>
<dbReference type="PANTHER" id="PTHR33991:SF1">
    <property type="entry name" value="DNA REPAIR PROTEIN RECO"/>
    <property type="match status" value="1"/>
</dbReference>
<evidence type="ECO:0000313" key="5">
    <source>
        <dbReference type="EMBL" id="OGI97207.1"/>
    </source>
</evidence>
<dbReference type="AlphaFoldDB" id="A0A1F6XSW5"/>
<evidence type="ECO:0000256" key="1">
    <source>
        <dbReference type="ARBA" id="ARBA00022763"/>
    </source>
</evidence>
<organism evidence="5 6">
    <name type="scientific">Candidatus Nomurabacteria bacterium RIFCSPLOWO2_02_FULL_42_17</name>
    <dbReference type="NCBI Taxonomy" id="1801789"/>
    <lineage>
        <taxon>Bacteria</taxon>
        <taxon>Candidatus Nomuraibacteriota</taxon>
    </lineage>
</organism>
<proteinExistence type="predicted"/>
<evidence type="ECO:0000256" key="2">
    <source>
        <dbReference type="ARBA" id="ARBA00023172"/>
    </source>
</evidence>
<reference evidence="5 6" key="1">
    <citation type="journal article" date="2016" name="Nat. Commun.">
        <title>Thousands of microbial genomes shed light on interconnected biogeochemical processes in an aquifer system.</title>
        <authorList>
            <person name="Anantharaman K."/>
            <person name="Brown C.T."/>
            <person name="Hug L.A."/>
            <person name="Sharon I."/>
            <person name="Castelle C.J."/>
            <person name="Probst A.J."/>
            <person name="Thomas B.C."/>
            <person name="Singh A."/>
            <person name="Wilkins M.J."/>
            <person name="Karaoz U."/>
            <person name="Brodie E.L."/>
            <person name="Williams K.H."/>
            <person name="Hubbard S.S."/>
            <person name="Banfield J.F."/>
        </authorList>
    </citation>
    <scope>NUCLEOTIDE SEQUENCE [LARGE SCALE GENOMIC DNA]</scope>
</reference>
<feature type="domain" description="DNA replication/recombination mediator RecO N-terminal" evidence="4">
    <location>
        <begin position="1"/>
        <end position="78"/>
    </location>
</feature>
<dbReference type="Gene3D" id="2.40.50.140">
    <property type="entry name" value="Nucleic acid-binding proteins"/>
    <property type="match status" value="1"/>
</dbReference>